<organism evidence="2 3">
    <name type="scientific">Ruegeria marina</name>
    <dbReference type="NCBI Taxonomy" id="639004"/>
    <lineage>
        <taxon>Bacteria</taxon>
        <taxon>Pseudomonadati</taxon>
        <taxon>Pseudomonadota</taxon>
        <taxon>Alphaproteobacteria</taxon>
        <taxon>Rhodobacterales</taxon>
        <taxon>Roseobacteraceae</taxon>
        <taxon>Ruegeria</taxon>
    </lineage>
</organism>
<dbReference type="EMBL" id="FMZV01000008">
    <property type="protein sequence ID" value="SDD51847.1"/>
    <property type="molecule type" value="Genomic_DNA"/>
</dbReference>
<dbReference type="Pfam" id="PF14534">
    <property type="entry name" value="DUF4440"/>
    <property type="match status" value="1"/>
</dbReference>
<gene>
    <name evidence="2" type="ORF">SAMN04488239_10833</name>
</gene>
<name>A0A1G6VFR1_9RHOB</name>
<evidence type="ECO:0000313" key="3">
    <source>
        <dbReference type="Proteomes" id="UP000199628"/>
    </source>
</evidence>
<sequence>MANDAHADPLHAALQRFAEAWARGDIEVLTELLSSTYTHNDATGAHLSRDGWLSYAAKRTGRRTQITFCDVEIRLFDDMAVVTGFNDISGGGILNAEDSRDLSIAFTQVWRRGNGRWLREAFQATPVQDLTYA</sequence>
<dbReference type="RefSeq" id="WP_093031860.1">
    <property type="nucleotide sequence ID" value="NZ_FMZV01000008.1"/>
</dbReference>
<keyword evidence="3" id="KW-1185">Reference proteome</keyword>
<proteinExistence type="predicted"/>
<protein>
    <recommendedName>
        <fullName evidence="1">DUF4440 domain-containing protein</fullName>
    </recommendedName>
</protein>
<dbReference type="InterPro" id="IPR032710">
    <property type="entry name" value="NTF2-like_dom_sf"/>
</dbReference>
<evidence type="ECO:0000313" key="2">
    <source>
        <dbReference type="EMBL" id="SDD51847.1"/>
    </source>
</evidence>
<dbReference type="AlphaFoldDB" id="A0A1G6VFR1"/>
<dbReference type="Gene3D" id="3.10.450.50">
    <property type="match status" value="1"/>
</dbReference>
<dbReference type="Proteomes" id="UP000199628">
    <property type="component" value="Unassembled WGS sequence"/>
</dbReference>
<feature type="domain" description="DUF4440" evidence="1">
    <location>
        <begin position="11"/>
        <end position="117"/>
    </location>
</feature>
<accession>A0A1G6VFR1</accession>
<evidence type="ECO:0000259" key="1">
    <source>
        <dbReference type="Pfam" id="PF14534"/>
    </source>
</evidence>
<dbReference type="InterPro" id="IPR027843">
    <property type="entry name" value="DUF4440"/>
</dbReference>
<reference evidence="3" key="1">
    <citation type="submission" date="2016-10" db="EMBL/GenBank/DDBJ databases">
        <authorList>
            <person name="Varghese N."/>
            <person name="Submissions S."/>
        </authorList>
    </citation>
    <scope>NUCLEOTIDE SEQUENCE [LARGE SCALE GENOMIC DNA]</scope>
    <source>
        <strain evidence="3">CGMCC 1.9108</strain>
    </source>
</reference>
<dbReference type="OrthoDB" id="5146008at2"/>
<dbReference type="SUPFAM" id="SSF54427">
    <property type="entry name" value="NTF2-like"/>
    <property type="match status" value="1"/>
</dbReference>